<keyword evidence="3" id="KW-1185">Reference proteome</keyword>
<evidence type="ECO:0000313" key="2">
    <source>
        <dbReference type="EMBL" id="KAK9095000.1"/>
    </source>
</evidence>
<proteinExistence type="predicted"/>
<evidence type="ECO:0000313" key="3">
    <source>
        <dbReference type="Proteomes" id="UP001419268"/>
    </source>
</evidence>
<dbReference type="Proteomes" id="UP001419268">
    <property type="component" value="Unassembled WGS sequence"/>
</dbReference>
<feature type="region of interest" description="Disordered" evidence="1">
    <location>
        <begin position="1"/>
        <end position="51"/>
    </location>
</feature>
<dbReference type="EMBL" id="JBBNAG010000011">
    <property type="protein sequence ID" value="KAK9095000.1"/>
    <property type="molecule type" value="Genomic_DNA"/>
</dbReference>
<comment type="caution">
    <text evidence="2">The sequence shown here is derived from an EMBL/GenBank/DDBJ whole genome shotgun (WGS) entry which is preliminary data.</text>
</comment>
<dbReference type="AlphaFoldDB" id="A0AAP0EMS2"/>
<accession>A0AAP0EMS2</accession>
<organism evidence="2 3">
    <name type="scientific">Stephania cephalantha</name>
    <dbReference type="NCBI Taxonomy" id="152367"/>
    <lineage>
        <taxon>Eukaryota</taxon>
        <taxon>Viridiplantae</taxon>
        <taxon>Streptophyta</taxon>
        <taxon>Embryophyta</taxon>
        <taxon>Tracheophyta</taxon>
        <taxon>Spermatophyta</taxon>
        <taxon>Magnoliopsida</taxon>
        <taxon>Ranunculales</taxon>
        <taxon>Menispermaceae</taxon>
        <taxon>Menispermoideae</taxon>
        <taxon>Cissampelideae</taxon>
        <taxon>Stephania</taxon>
    </lineage>
</organism>
<feature type="compositionally biased region" description="Pro residues" evidence="1">
    <location>
        <begin position="18"/>
        <end position="31"/>
    </location>
</feature>
<reference evidence="2 3" key="1">
    <citation type="submission" date="2024-01" db="EMBL/GenBank/DDBJ databases">
        <title>Genome assemblies of Stephania.</title>
        <authorList>
            <person name="Yang L."/>
        </authorList>
    </citation>
    <scope>NUCLEOTIDE SEQUENCE [LARGE SCALE GENOMIC DNA]</scope>
    <source>
        <strain evidence="2">JXDWG</strain>
        <tissue evidence="2">Leaf</tissue>
    </source>
</reference>
<protein>
    <submittedName>
        <fullName evidence="2">Uncharacterized protein</fullName>
    </submittedName>
</protein>
<feature type="compositionally biased region" description="Low complexity" evidence="1">
    <location>
        <begin position="32"/>
        <end position="49"/>
    </location>
</feature>
<gene>
    <name evidence="2" type="ORF">Scep_026469</name>
</gene>
<name>A0AAP0EMS2_9MAGN</name>
<sequence>MQRQFGMTIDAAGLSQPKPQPHPPPPPPPPHEQQQPSQIDPADPPQQQDNKSYLMLQFNVRVMLDNVIIHKLEKPCGKKSSIGKRAELEEGNQEEVPEIVEARSIITEVETFFQTTEA</sequence>
<evidence type="ECO:0000256" key="1">
    <source>
        <dbReference type="SAM" id="MobiDB-lite"/>
    </source>
</evidence>